<comment type="caution">
    <text evidence="3">The sequence shown here is derived from an EMBL/GenBank/DDBJ whole genome shotgun (WGS) entry which is preliminary data.</text>
</comment>
<dbReference type="InterPro" id="IPR050570">
    <property type="entry name" value="Cell_wall_metabolism_enzyme"/>
</dbReference>
<feature type="transmembrane region" description="Helical" evidence="1">
    <location>
        <begin position="20"/>
        <end position="45"/>
    </location>
</feature>
<dbReference type="Proteomes" id="UP000752013">
    <property type="component" value="Unassembled WGS sequence"/>
</dbReference>
<reference evidence="3" key="1">
    <citation type="submission" date="2020-03" db="EMBL/GenBank/DDBJ databases">
        <title>Spirochaetal bacteria isolated from arthropods constitute a novel genus Entomospira genus novum within the order Spirochaetales.</title>
        <authorList>
            <person name="Grana-Miraglia L."/>
            <person name="Sikutova S."/>
            <person name="Fingerle V."/>
            <person name="Sing A."/>
            <person name="Castillo-Ramirez S."/>
            <person name="Margos G."/>
            <person name="Rudolf I."/>
        </authorList>
    </citation>
    <scope>NUCLEOTIDE SEQUENCE</scope>
    <source>
        <strain evidence="3">BR208</strain>
    </source>
</reference>
<dbReference type="Pfam" id="PF01551">
    <property type="entry name" value="Peptidase_M23"/>
    <property type="match status" value="1"/>
</dbReference>
<dbReference type="SUPFAM" id="SSF51261">
    <property type="entry name" value="Duplicated hybrid motif"/>
    <property type="match status" value="1"/>
</dbReference>
<keyword evidence="4" id="KW-1185">Reference proteome</keyword>
<organism evidence="3 4">
    <name type="scientific">Entomospira nematocerorum</name>
    <dbReference type="NCBI Taxonomy" id="2719987"/>
    <lineage>
        <taxon>Bacteria</taxon>
        <taxon>Pseudomonadati</taxon>
        <taxon>Spirochaetota</taxon>
        <taxon>Spirochaetia</taxon>
        <taxon>Spirochaetales</taxon>
        <taxon>Spirochaetaceae</taxon>
        <taxon>Entomospira</taxon>
    </lineage>
</organism>
<dbReference type="AlphaFoldDB" id="A0A968GFP0"/>
<keyword evidence="1" id="KW-1133">Transmembrane helix</keyword>
<protein>
    <submittedName>
        <fullName evidence="3">M23 family metallopeptidase</fullName>
    </submittedName>
</protein>
<keyword evidence="1" id="KW-0812">Transmembrane</keyword>
<evidence type="ECO:0000313" key="4">
    <source>
        <dbReference type="Proteomes" id="UP000752013"/>
    </source>
</evidence>
<dbReference type="Gene3D" id="2.70.70.10">
    <property type="entry name" value="Glucose Permease (Domain IIA)"/>
    <property type="match status" value="1"/>
</dbReference>
<keyword evidence="1" id="KW-0472">Membrane</keyword>
<name>A0A968GFP0_9SPIO</name>
<dbReference type="EMBL" id="JAATLK010000001">
    <property type="protein sequence ID" value="NIZ46916.1"/>
    <property type="molecule type" value="Genomic_DNA"/>
</dbReference>
<dbReference type="PROSITE" id="PS51782">
    <property type="entry name" value="LYSM"/>
    <property type="match status" value="1"/>
</dbReference>
<dbReference type="RefSeq" id="WP_167703357.1">
    <property type="nucleotide sequence ID" value="NZ_JAATLK010000001.1"/>
</dbReference>
<proteinExistence type="predicted"/>
<dbReference type="CDD" id="cd12797">
    <property type="entry name" value="M23_peptidase"/>
    <property type="match status" value="1"/>
</dbReference>
<evidence type="ECO:0000313" key="3">
    <source>
        <dbReference type="EMBL" id="NIZ46916.1"/>
    </source>
</evidence>
<dbReference type="Pfam" id="PF01476">
    <property type="entry name" value="LysM"/>
    <property type="match status" value="2"/>
</dbReference>
<dbReference type="InterPro" id="IPR016047">
    <property type="entry name" value="M23ase_b-sheet_dom"/>
</dbReference>
<dbReference type="GO" id="GO:0004222">
    <property type="term" value="F:metalloendopeptidase activity"/>
    <property type="evidence" value="ECO:0007669"/>
    <property type="project" value="TreeGrafter"/>
</dbReference>
<feature type="domain" description="LysM" evidence="2">
    <location>
        <begin position="90"/>
        <end position="136"/>
    </location>
</feature>
<dbReference type="PANTHER" id="PTHR21666">
    <property type="entry name" value="PEPTIDASE-RELATED"/>
    <property type="match status" value="1"/>
</dbReference>
<dbReference type="PANTHER" id="PTHR21666:SF270">
    <property type="entry name" value="MUREIN HYDROLASE ACTIVATOR ENVC"/>
    <property type="match status" value="1"/>
</dbReference>
<evidence type="ECO:0000259" key="2">
    <source>
        <dbReference type="PROSITE" id="PS51782"/>
    </source>
</evidence>
<evidence type="ECO:0000256" key="1">
    <source>
        <dbReference type="SAM" id="Phobius"/>
    </source>
</evidence>
<gene>
    <name evidence="3" type="ORF">HCT46_03165</name>
</gene>
<dbReference type="InterPro" id="IPR018392">
    <property type="entry name" value="LysM"/>
</dbReference>
<sequence length="325" mass="36515">MTPTRVKNAELQWSVIFKEGYFHFGVHAVVLSVLLITIAILYLHLHTKPPKPLFMMHEAVVLPHESILMRDHVGKFSITVYPSGISRKGTFYTAVLGEGVGLSSLAQRYQLSMATLLSINKLTNLDDSHNLDVVRIPFMDGLLVELGREKSVQSIANHYGIDVDLLRATNHLSAETMTVKGEVFIPGYTMSPSKLRRMIGDSFIYPVFGSLTQTFGSNRDSITGLDIYDNGIIFQTQIDTPIRAIAEGYVLDSGFHVRFGYYLLVQHQQYVVFYGYLQQPPEVTAQLRIKQGDIIGQTQRRGKYGYCFLSIILDGEAINPIPLLR</sequence>
<accession>A0A968GFP0</accession>
<dbReference type="InterPro" id="IPR011055">
    <property type="entry name" value="Dup_hybrid_motif"/>
</dbReference>